<name>A0ABD6EMY5_9BILA</name>
<evidence type="ECO:0000313" key="3">
    <source>
        <dbReference type="EMBL" id="MFH4978791.1"/>
    </source>
</evidence>
<feature type="transmembrane region" description="Helical" evidence="2">
    <location>
        <begin position="243"/>
        <end position="263"/>
    </location>
</feature>
<evidence type="ECO:0000313" key="4">
    <source>
        <dbReference type="Proteomes" id="UP001608902"/>
    </source>
</evidence>
<feature type="region of interest" description="Disordered" evidence="1">
    <location>
        <begin position="370"/>
        <end position="392"/>
    </location>
</feature>
<dbReference type="EMBL" id="JBGFUD010003535">
    <property type="protein sequence ID" value="MFH4978791.1"/>
    <property type="molecule type" value="Genomic_DNA"/>
</dbReference>
<dbReference type="AlphaFoldDB" id="A0ABD6EMY5"/>
<evidence type="ECO:0000256" key="1">
    <source>
        <dbReference type="SAM" id="MobiDB-lite"/>
    </source>
</evidence>
<feature type="compositionally biased region" description="Basic residues" evidence="1">
    <location>
        <begin position="370"/>
        <end position="380"/>
    </location>
</feature>
<dbReference type="InterPro" id="IPR019169">
    <property type="entry name" value="Transmembrane_26"/>
</dbReference>
<feature type="transmembrane region" description="Helical" evidence="2">
    <location>
        <begin position="109"/>
        <end position="127"/>
    </location>
</feature>
<sequence length="407" mass="46913">HCRSLNDVSRLLLFSSVGQLTIPTSATILVSSVLLRMHLDGRSSSGTRRKSKSHRQSIDDHIERASQVIERTDGTGVLLNVARALLARAIFIVHSIATIWQTVKIEGKNSVWGFALISIIILFEGGHTIILRAGDERKWFCPSVLLYIIATAPPIWLLETKMCEWKLTQDSAVVSDEKQVRLQMLEQLMLVVVIIGRWLLPKGDISREQLSQILLAYLAIASDIVEFFDVFKEEIVWRDPTVQNIILATWTLSLLQFPFVLTVSRARKMRVAIIKTYDGMVVEHRHRRPANVIYDVDLWAIILANALQDIPFISVRLFLMFNRGLVTYTMIFFTCKNALIIALQTYRAFVLYHDRYLYPQELPEEIYKRRHSHGGRKKTKLNREDERQQTYTTKHPTIISRKCITEE</sequence>
<reference evidence="3 4" key="1">
    <citation type="submission" date="2024-08" db="EMBL/GenBank/DDBJ databases">
        <title>Gnathostoma spinigerum genome.</title>
        <authorList>
            <person name="Gonzalez-Bertolin B."/>
            <person name="Monzon S."/>
            <person name="Zaballos A."/>
            <person name="Jimenez P."/>
            <person name="Dekumyoy P."/>
            <person name="Varona S."/>
            <person name="Cuesta I."/>
            <person name="Sumanam S."/>
            <person name="Adisakwattana P."/>
            <person name="Gasser R.B."/>
            <person name="Hernandez-Gonzalez A."/>
            <person name="Young N.D."/>
            <person name="Perteguer M.J."/>
        </authorList>
    </citation>
    <scope>NUCLEOTIDE SEQUENCE [LARGE SCALE GENOMIC DNA]</scope>
    <source>
        <strain evidence="3">AL3</strain>
        <tissue evidence="3">Liver</tissue>
    </source>
</reference>
<evidence type="ECO:0000256" key="2">
    <source>
        <dbReference type="SAM" id="Phobius"/>
    </source>
</evidence>
<feature type="transmembrane region" description="Helical" evidence="2">
    <location>
        <begin position="139"/>
        <end position="158"/>
    </location>
</feature>
<keyword evidence="2" id="KW-0812">Transmembrane</keyword>
<dbReference type="Proteomes" id="UP001608902">
    <property type="component" value="Unassembled WGS sequence"/>
</dbReference>
<feature type="transmembrane region" description="Helical" evidence="2">
    <location>
        <begin position="184"/>
        <end position="200"/>
    </location>
</feature>
<dbReference type="PANTHER" id="PTHR22168:SF8">
    <property type="entry name" value="TRANSMEMBRANE PROTEIN 26"/>
    <property type="match status" value="1"/>
</dbReference>
<feature type="transmembrane region" description="Helical" evidence="2">
    <location>
        <begin position="20"/>
        <end position="39"/>
    </location>
</feature>
<comment type="caution">
    <text evidence="3">The sequence shown here is derived from an EMBL/GenBank/DDBJ whole genome shotgun (WGS) entry which is preliminary data.</text>
</comment>
<feature type="transmembrane region" description="Helical" evidence="2">
    <location>
        <begin position="212"/>
        <end position="231"/>
    </location>
</feature>
<organism evidence="3 4">
    <name type="scientific">Gnathostoma spinigerum</name>
    <dbReference type="NCBI Taxonomy" id="75299"/>
    <lineage>
        <taxon>Eukaryota</taxon>
        <taxon>Metazoa</taxon>
        <taxon>Ecdysozoa</taxon>
        <taxon>Nematoda</taxon>
        <taxon>Chromadorea</taxon>
        <taxon>Rhabditida</taxon>
        <taxon>Spirurina</taxon>
        <taxon>Gnathostomatomorpha</taxon>
        <taxon>Gnathostomatoidea</taxon>
        <taxon>Gnathostomatidae</taxon>
        <taxon>Gnathostoma</taxon>
    </lineage>
</organism>
<dbReference type="PANTHER" id="PTHR22168">
    <property type="entry name" value="TMEM26 PROTEIN"/>
    <property type="match status" value="1"/>
</dbReference>
<keyword evidence="4" id="KW-1185">Reference proteome</keyword>
<feature type="non-terminal residue" evidence="3">
    <location>
        <position position="1"/>
    </location>
</feature>
<protein>
    <recommendedName>
        <fullName evidence="5">Transmembrane protein 26</fullName>
    </recommendedName>
</protein>
<dbReference type="Pfam" id="PF09772">
    <property type="entry name" value="Tmem26"/>
    <property type="match status" value="1"/>
</dbReference>
<feature type="transmembrane region" description="Helical" evidence="2">
    <location>
        <begin position="325"/>
        <end position="346"/>
    </location>
</feature>
<keyword evidence="2" id="KW-0472">Membrane</keyword>
<gene>
    <name evidence="3" type="ORF">AB6A40_005500</name>
</gene>
<accession>A0ABD6EMY5</accession>
<keyword evidence="2" id="KW-1133">Transmembrane helix</keyword>
<proteinExistence type="predicted"/>
<evidence type="ECO:0008006" key="5">
    <source>
        <dbReference type="Google" id="ProtNLM"/>
    </source>
</evidence>